<feature type="repeat" description="ANK" evidence="3">
    <location>
        <begin position="459"/>
        <end position="495"/>
    </location>
</feature>
<keyword evidence="1" id="KW-0677">Repeat</keyword>
<dbReference type="Pfam" id="PF00023">
    <property type="entry name" value="Ank"/>
    <property type="match status" value="1"/>
</dbReference>
<accession>A0ABR4D2I1</accession>
<dbReference type="SMART" id="SM00248">
    <property type="entry name" value="ANK"/>
    <property type="match status" value="7"/>
</dbReference>
<sequence>MAPSIVEYPRVEWLRRYVSQKKEEYKHLHQQWLAGASKCQYAPGAWPPGKCLLTSLPMDLFLLVCDRLYQADLLHLAIASRRLCHAILSLLYTRDVASFDCLSVRWACTLGVVTTLERALQHGASPGHVFHPESDWGCRWTIRSVLGGAWRRTLFMETPLNTAIVTGEPEIVRLLLARGVSADGLGRPAFLPYSQTVHDTVRPIHFAIGSADSPPLPGPQPGNPKIVRYLLEAGADPNTDLRTLGFPFGDHSKEPRAFTPLIMALHPAVPLETVRILLDHGADPTRVGWVRRIMPDSTEFASVGALLSAATQSRAPLDMDKLELLLAYGAVREVTYACARGGSRFAVPVLYRFWGFPSIADVLQRFIAHGADLTAWAKTVMPPILSVIWWAQTSFMESRHKPAEERTSAAQSIIQRARELITLMAEATQVDTTADEPVQRSSIIDDAASHGDLRFDPYRGQTPLQYVCGYAGFDEAESLMPILLRYGADINARDAKGRSPLHHAAAFGQADKVRELVLFQGGPQASGLVVDARDSRGWTPLHYACMFSVWETDFPGAVAAARLLIDRGADARAVTPSGWTPLSLAVYAGNPQLVYLLLVRGAAQASDLYRAHPSTADPAVVGVGRLTFLTPHCRRLSRYHELGEEITARRQQVAMVLERHTGYDIPFRPILPVEVPHGEDYGESVTLLGGLRIYEVDMTFSGAIARLEETDISSEDVDLLADDILDTLYNRDGSHVDILFVEVDRPKPFPISWAGRPSPH</sequence>
<dbReference type="PANTHER" id="PTHR24189">
    <property type="entry name" value="MYOTROPHIN"/>
    <property type="match status" value="1"/>
</dbReference>
<dbReference type="Gene3D" id="1.25.40.20">
    <property type="entry name" value="Ankyrin repeat-containing domain"/>
    <property type="match status" value="2"/>
</dbReference>
<comment type="caution">
    <text evidence="4">The sequence shown here is derived from an EMBL/GenBank/DDBJ whole genome shotgun (WGS) entry which is preliminary data.</text>
</comment>
<feature type="repeat" description="ANK" evidence="3">
    <location>
        <begin position="536"/>
        <end position="576"/>
    </location>
</feature>
<evidence type="ECO:0000313" key="4">
    <source>
        <dbReference type="EMBL" id="KAL2264586.1"/>
    </source>
</evidence>
<dbReference type="PANTHER" id="PTHR24189:SF50">
    <property type="entry name" value="ANKYRIN REPEAT AND SOCS BOX PROTEIN 2"/>
    <property type="match status" value="1"/>
</dbReference>
<feature type="repeat" description="ANK" evidence="3">
    <location>
        <begin position="496"/>
        <end position="521"/>
    </location>
</feature>
<feature type="repeat" description="ANK" evidence="3">
    <location>
        <begin position="155"/>
        <end position="187"/>
    </location>
</feature>
<evidence type="ECO:0000256" key="2">
    <source>
        <dbReference type="ARBA" id="ARBA00023043"/>
    </source>
</evidence>
<dbReference type="RefSeq" id="XP_070863313.1">
    <property type="nucleotide sequence ID" value="XM_071013880.1"/>
</dbReference>
<dbReference type="EMBL" id="JAZGUE010000007">
    <property type="protein sequence ID" value="KAL2264586.1"/>
    <property type="molecule type" value="Genomic_DNA"/>
</dbReference>
<dbReference type="Proteomes" id="UP001600064">
    <property type="component" value="Unassembled WGS sequence"/>
</dbReference>
<protein>
    <recommendedName>
        <fullName evidence="6">F-box domain-containing protein</fullName>
    </recommendedName>
</protein>
<organism evidence="4 5">
    <name type="scientific">Remersonia thermophila</name>
    <dbReference type="NCBI Taxonomy" id="72144"/>
    <lineage>
        <taxon>Eukaryota</taxon>
        <taxon>Fungi</taxon>
        <taxon>Dikarya</taxon>
        <taxon>Ascomycota</taxon>
        <taxon>Pezizomycotina</taxon>
        <taxon>Sordariomycetes</taxon>
        <taxon>Sordariomycetidae</taxon>
        <taxon>Sordariales</taxon>
        <taxon>Sordariales incertae sedis</taxon>
        <taxon>Remersonia</taxon>
    </lineage>
</organism>
<evidence type="ECO:0000256" key="1">
    <source>
        <dbReference type="ARBA" id="ARBA00022737"/>
    </source>
</evidence>
<keyword evidence="2 3" id="KW-0040">ANK repeat</keyword>
<reference evidence="4 5" key="1">
    <citation type="journal article" date="2024" name="Commun. Biol.">
        <title>Comparative genomic analysis of thermophilic fungi reveals convergent evolutionary adaptations and gene losses.</title>
        <authorList>
            <person name="Steindorff A.S."/>
            <person name="Aguilar-Pontes M.V."/>
            <person name="Robinson A.J."/>
            <person name="Andreopoulos B."/>
            <person name="LaButti K."/>
            <person name="Kuo A."/>
            <person name="Mondo S."/>
            <person name="Riley R."/>
            <person name="Otillar R."/>
            <person name="Haridas S."/>
            <person name="Lipzen A."/>
            <person name="Grimwood J."/>
            <person name="Schmutz J."/>
            <person name="Clum A."/>
            <person name="Reid I.D."/>
            <person name="Moisan M.C."/>
            <person name="Butler G."/>
            <person name="Nguyen T.T.M."/>
            <person name="Dewar K."/>
            <person name="Conant G."/>
            <person name="Drula E."/>
            <person name="Henrissat B."/>
            <person name="Hansel C."/>
            <person name="Singer S."/>
            <person name="Hutchinson M.I."/>
            <person name="de Vries R.P."/>
            <person name="Natvig D.O."/>
            <person name="Powell A.J."/>
            <person name="Tsang A."/>
            <person name="Grigoriev I.V."/>
        </authorList>
    </citation>
    <scope>NUCLEOTIDE SEQUENCE [LARGE SCALE GENOMIC DNA]</scope>
    <source>
        <strain evidence="4 5">ATCC 22073</strain>
    </source>
</reference>
<dbReference type="SUPFAM" id="SSF48403">
    <property type="entry name" value="Ankyrin repeat"/>
    <property type="match status" value="1"/>
</dbReference>
<gene>
    <name evidence="4" type="ORF">VTJ83DRAFT_7096</name>
</gene>
<dbReference type="InterPro" id="IPR002110">
    <property type="entry name" value="Ankyrin_rpt"/>
</dbReference>
<evidence type="ECO:0000256" key="3">
    <source>
        <dbReference type="PROSITE-ProRule" id="PRU00023"/>
    </source>
</evidence>
<keyword evidence="5" id="KW-1185">Reference proteome</keyword>
<dbReference type="GeneID" id="98128524"/>
<dbReference type="PROSITE" id="PS50088">
    <property type="entry name" value="ANK_REPEAT"/>
    <property type="match status" value="5"/>
</dbReference>
<evidence type="ECO:0000313" key="5">
    <source>
        <dbReference type="Proteomes" id="UP001600064"/>
    </source>
</evidence>
<dbReference type="PROSITE" id="PS50297">
    <property type="entry name" value="ANK_REP_REGION"/>
    <property type="match status" value="4"/>
</dbReference>
<proteinExistence type="predicted"/>
<dbReference type="Pfam" id="PF12796">
    <property type="entry name" value="Ank_2"/>
    <property type="match status" value="1"/>
</dbReference>
<evidence type="ECO:0008006" key="6">
    <source>
        <dbReference type="Google" id="ProtNLM"/>
    </source>
</evidence>
<dbReference type="InterPro" id="IPR036770">
    <property type="entry name" value="Ankyrin_rpt-contain_sf"/>
</dbReference>
<dbReference type="InterPro" id="IPR050745">
    <property type="entry name" value="Multifunctional_regulatory"/>
</dbReference>
<name>A0ABR4D2I1_9PEZI</name>
<feature type="repeat" description="ANK" evidence="3">
    <location>
        <begin position="577"/>
        <end position="602"/>
    </location>
</feature>